<dbReference type="InterPro" id="IPR014284">
    <property type="entry name" value="RNA_pol_sigma-70_dom"/>
</dbReference>
<dbReference type="InterPro" id="IPR007627">
    <property type="entry name" value="RNA_pol_sigma70_r2"/>
</dbReference>
<organism evidence="7 8">
    <name type="scientific">Gilvimarinus gilvus</name>
    <dbReference type="NCBI Taxonomy" id="3058038"/>
    <lineage>
        <taxon>Bacteria</taxon>
        <taxon>Pseudomonadati</taxon>
        <taxon>Pseudomonadota</taxon>
        <taxon>Gammaproteobacteria</taxon>
        <taxon>Cellvibrionales</taxon>
        <taxon>Cellvibrionaceae</taxon>
        <taxon>Gilvimarinus</taxon>
    </lineage>
</organism>
<gene>
    <name evidence="7" type="ORF">SCD92_08825</name>
</gene>
<accession>A0ABU4RZ78</accession>
<evidence type="ECO:0000313" key="8">
    <source>
        <dbReference type="Proteomes" id="UP001273505"/>
    </source>
</evidence>
<reference evidence="7 8" key="1">
    <citation type="submission" date="2023-11" db="EMBL/GenBank/DDBJ databases">
        <title>Gilvimarinus fulvus sp. nov., isolated from the surface of Kelp.</title>
        <authorList>
            <person name="Sun Y.Y."/>
            <person name="Gong Y."/>
            <person name="Du Z.J."/>
        </authorList>
    </citation>
    <scope>NUCLEOTIDE SEQUENCE [LARGE SCALE GENOMIC DNA]</scope>
    <source>
        <strain evidence="7 8">SDUM040013</strain>
    </source>
</reference>
<comment type="caution">
    <text evidence="7">The sequence shown here is derived from an EMBL/GenBank/DDBJ whole genome shotgun (WGS) entry which is preliminary data.</text>
</comment>
<proteinExistence type="inferred from homology"/>
<feature type="domain" description="RNA polymerase sigma factor 70 region 4 type 2" evidence="6">
    <location>
        <begin position="120"/>
        <end position="171"/>
    </location>
</feature>
<dbReference type="RefSeq" id="WP_302722842.1">
    <property type="nucleotide sequence ID" value="NZ_JAULRU010000570.1"/>
</dbReference>
<dbReference type="Pfam" id="PF08281">
    <property type="entry name" value="Sigma70_r4_2"/>
    <property type="match status" value="1"/>
</dbReference>
<protein>
    <submittedName>
        <fullName evidence="7">RNA polymerase sigma factor</fullName>
    </submittedName>
</protein>
<evidence type="ECO:0000313" key="7">
    <source>
        <dbReference type="EMBL" id="MDX6849461.1"/>
    </source>
</evidence>
<dbReference type="InterPro" id="IPR013249">
    <property type="entry name" value="RNA_pol_sigma70_r4_t2"/>
</dbReference>
<dbReference type="NCBIfam" id="TIGR02937">
    <property type="entry name" value="sigma70-ECF"/>
    <property type="match status" value="1"/>
</dbReference>
<evidence type="ECO:0000259" key="5">
    <source>
        <dbReference type="Pfam" id="PF04542"/>
    </source>
</evidence>
<dbReference type="InterPro" id="IPR013325">
    <property type="entry name" value="RNA_pol_sigma_r2"/>
</dbReference>
<keyword evidence="4" id="KW-0804">Transcription</keyword>
<dbReference type="PANTHER" id="PTHR43133:SF51">
    <property type="entry name" value="RNA POLYMERASE SIGMA FACTOR"/>
    <property type="match status" value="1"/>
</dbReference>
<evidence type="ECO:0000256" key="4">
    <source>
        <dbReference type="ARBA" id="ARBA00023163"/>
    </source>
</evidence>
<evidence type="ECO:0000256" key="3">
    <source>
        <dbReference type="ARBA" id="ARBA00023082"/>
    </source>
</evidence>
<dbReference type="CDD" id="cd06171">
    <property type="entry name" value="Sigma70_r4"/>
    <property type="match status" value="1"/>
</dbReference>
<comment type="similarity">
    <text evidence="1">Belongs to the sigma-70 factor family. ECF subfamily.</text>
</comment>
<sequence length="181" mass="20760">MFQATDQVLIERARKGSKRAWLALIKRYEAGVFNHALRMTRNQSDALDVMQETFLSVFRGLDSFRADSSFKTWLYRIVHHRCIDHLRKQPLVSESVDTDDLICSLDGPEGLLASVRQGGQLTRALNELPPAQREVVELKFYQQFTFDEIGLQCGVSSNTVKTRFYTALQKLGQRLVGDEYE</sequence>
<evidence type="ECO:0000256" key="1">
    <source>
        <dbReference type="ARBA" id="ARBA00010641"/>
    </source>
</evidence>
<evidence type="ECO:0000259" key="6">
    <source>
        <dbReference type="Pfam" id="PF08281"/>
    </source>
</evidence>
<dbReference type="InterPro" id="IPR039425">
    <property type="entry name" value="RNA_pol_sigma-70-like"/>
</dbReference>
<evidence type="ECO:0000256" key="2">
    <source>
        <dbReference type="ARBA" id="ARBA00023015"/>
    </source>
</evidence>
<dbReference type="Pfam" id="PF04542">
    <property type="entry name" value="Sigma70_r2"/>
    <property type="match status" value="1"/>
</dbReference>
<dbReference type="Gene3D" id="1.10.1740.10">
    <property type="match status" value="1"/>
</dbReference>
<dbReference type="InterPro" id="IPR013324">
    <property type="entry name" value="RNA_pol_sigma_r3/r4-like"/>
</dbReference>
<keyword evidence="8" id="KW-1185">Reference proteome</keyword>
<dbReference type="Proteomes" id="UP001273505">
    <property type="component" value="Unassembled WGS sequence"/>
</dbReference>
<dbReference type="PANTHER" id="PTHR43133">
    <property type="entry name" value="RNA POLYMERASE ECF-TYPE SIGMA FACTO"/>
    <property type="match status" value="1"/>
</dbReference>
<feature type="domain" description="RNA polymerase sigma-70 region 2" evidence="5">
    <location>
        <begin position="24"/>
        <end position="89"/>
    </location>
</feature>
<keyword evidence="3" id="KW-0731">Sigma factor</keyword>
<keyword evidence="2" id="KW-0805">Transcription regulation</keyword>
<dbReference type="InterPro" id="IPR036388">
    <property type="entry name" value="WH-like_DNA-bd_sf"/>
</dbReference>
<dbReference type="SUPFAM" id="SSF88659">
    <property type="entry name" value="Sigma3 and sigma4 domains of RNA polymerase sigma factors"/>
    <property type="match status" value="1"/>
</dbReference>
<dbReference type="SUPFAM" id="SSF88946">
    <property type="entry name" value="Sigma2 domain of RNA polymerase sigma factors"/>
    <property type="match status" value="1"/>
</dbReference>
<dbReference type="Gene3D" id="1.10.10.10">
    <property type="entry name" value="Winged helix-like DNA-binding domain superfamily/Winged helix DNA-binding domain"/>
    <property type="match status" value="1"/>
</dbReference>
<name>A0ABU4RZ78_9GAMM</name>
<dbReference type="EMBL" id="JAXAFO010000012">
    <property type="protein sequence ID" value="MDX6849461.1"/>
    <property type="molecule type" value="Genomic_DNA"/>
</dbReference>